<dbReference type="EMBL" id="JAUHPW010000007">
    <property type="protein sequence ID" value="MDN4476126.1"/>
    <property type="molecule type" value="Genomic_DNA"/>
</dbReference>
<feature type="domain" description="ABC transmembrane type-1" evidence="7">
    <location>
        <begin position="73"/>
        <end position="259"/>
    </location>
</feature>
<dbReference type="RefSeq" id="WP_301134010.1">
    <property type="nucleotide sequence ID" value="NZ_JAUHPW010000007.1"/>
</dbReference>
<dbReference type="InterPro" id="IPR000515">
    <property type="entry name" value="MetI-like"/>
</dbReference>
<dbReference type="PANTHER" id="PTHR30614">
    <property type="entry name" value="MEMBRANE COMPONENT OF AMINO ACID ABC TRANSPORTER"/>
    <property type="match status" value="1"/>
</dbReference>
<organism evidence="8 9">
    <name type="scientific">Demequina litoralis</name>
    <dbReference type="NCBI Taxonomy" id="3051660"/>
    <lineage>
        <taxon>Bacteria</taxon>
        <taxon>Bacillati</taxon>
        <taxon>Actinomycetota</taxon>
        <taxon>Actinomycetes</taxon>
        <taxon>Micrococcales</taxon>
        <taxon>Demequinaceae</taxon>
        <taxon>Demequina</taxon>
    </lineage>
</organism>
<dbReference type="CDD" id="cd06261">
    <property type="entry name" value="TM_PBP2"/>
    <property type="match status" value="1"/>
</dbReference>
<evidence type="ECO:0000313" key="8">
    <source>
        <dbReference type="EMBL" id="MDN4476126.1"/>
    </source>
</evidence>
<evidence type="ECO:0000256" key="4">
    <source>
        <dbReference type="ARBA" id="ARBA00023136"/>
    </source>
</evidence>
<dbReference type="SUPFAM" id="SSF161098">
    <property type="entry name" value="MetI-like"/>
    <property type="match status" value="1"/>
</dbReference>
<evidence type="ECO:0000259" key="7">
    <source>
        <dbReference type="PROSITE" id="PS50928"/>
    </source>
</evidence>
<gene>
    <name evidence="8" type="ORF">QQX09_09705</name>
</gene>
<evidence type="ECO:0000256" key="6">
    <source>
        <dbReference type="SAM" id="MobiDB-lite"/>
    </source>
</evidence>
<evidence type="ECO:0000256" key="1">
    <source>
        <dbReference type="ARBA" id="ARBA00004141"/>
    </source>
</evidence>
<keyword evidence="9" id="KW-1185">Reference proteome</keyword>
<proteinExistence type="inferred from homology"/>
<dbReference type="InterPro" id="IPR035906">
    <property type="entry name" value="MetI-like_sf"/>
</dbReference>
<evidence type="ECO:0000313" key="9">
    <source>
        <dbReference type="Proteomes" id="UP001172728"/>
    </source>
</evidence>
<protein>
    <submittedName>
        <fullName evidence="8">Amino acid ABC transporter permease</fullName>
    </submittedName>
</protein>
<keyword evidence="2 5" id="KW-0812">Transmembrane</keyword>
<keyword evidence="5" id="KW-0813">Transport</keyword>
<evidence type="ECO:0000256" key="3">
    <source>
        <dbReference type="ARBA" id="ARBA00022989"/>
    </source>
</evidence>
<dbReference type="PROSITE" id="PS50928">
    <property type="entry name" value="ABC_TM1"/>
    <property type="match status" value="1"/>
</dbReference>
<feature type="compositionally biased region" description="Basic and acidic residues" evidence="6">
    <location>
        <begin position="322"/>
        <end position="332"/>
    </location>
</feature>
<keyword evidence="3 5" id="KW-1133">Transmembrane helix</keyword>
<reference evidence="8" key="1">
    <citation type="submission" date="2023-06" db="EMBL/GenBank/DDBJ databases">
        <title>Sysu t00192.</title>
        <authorList>
            <person name="Gao L."/>
            <person name="Fang B.-Z."/>
            <person name="Li W.-J."/>
        </authorList>
    </citation>
    <scope>NUCLEOTIDE SEQUENCE</scope>
    <source>
        <strain evidence="8">SYSU T00192</strain>
    </source>
</reference>
<evidence type="ECO:0000256" key="2">
    <source>
        <dbReference type="ARBA" id="ARBA00022692"/>
    </source>
</evidence>
<dbReference type="InterPro" id="IPR043429">
    <property type="entry name" value="ArtM/GltK/GlnP/TcyL/YhdX-like"/>
</dbReference>
<dbReference type="Gene3D" id="1.10.3720.10">
    <property type="entry name" value="MetI-like"/>
    <property type="match status" value="1"/>
</dbReference>
<evidence type="ECO:0000256" key="5">
    <source>
        <dbReference type="RuleBase" id="RU363032"/>
    </source>
</evidence>
<dbReference type="Proteomes" id="UP001172728">
    <property type="component" value="Unassembled WGS sequence"/>
</dbReference>
<keyword evidence="4 5" id="KW-0472">Membrane</keyword>
<comment type="similarity">
    <text evidence="5">Belongs to the binding-protein-dependent transport system permease family.</text>
</comment>
<dbReference type="Pfam" id="PF00528">
    <property type="entry name" value="BPD_transp_1"/>
    <property type="match status" value="1"/>
</dbReference>
<feature type="compositionally biased region" description="Polar residues" evidence="6">
    <location>
        <begin position="345"/>
        <end position="355"/>
    </location>
</feature>
<feature type="transmembrane region" description="Helical" evidence="5">
    <location>
        <begin position="76"/>
        <end position="96"/>
    </location>
</feature>
<feature type="region of interest" description="Disordered" evidence="6">
    <location>
        <begin position="270"/>
        <end position="355"/>
    </location>
</feature>
<accession>A0ABT8GAG1</accession>
<comment type="caution">
    <text evidence="8">The sequence shown here is derived from an EMBL/GenBank/DDBJ whole genome shotgun (WGS) entry which is preliminary data.</text>
</comment>
<feature type="transmembrane region" description="Helical" evidence="5">
    <location>
        <begin position="20"/>
        <end position="41"/>
    </location>
</feature>
<feature type="transmembrane region" description="Helical" evidence="5">
    <location>
        <begin position="141"/>
        <end position="164"/>
    </location>
</feature>
<comment type="subcellular location">
    <subcellularLocation>
        <location evidence="5">Cell membrane</location>
        <topology evidence="5">Multi-pass membrane protein</topology>
    </subcellularLocation>
    <subcellularLocation>
        <location evidence="1">Membrane</location>
        <topology evidence="1">Multi-pass membrane protein</topology>
    </subcellularLocation>
</comment>
<dbReference type="PANTHER" id="PTHR30614:SF21">
    <property type="entry name" value="AMINO ACID ABC TRANSPORTER PERMEASE"/>
    <property type="match status" value="1"/>
</dbReference>
<sequence length="355" mass="38415">MSGSVLYDAPGPRAKRLDRILNWTFSLAFVAIAAWIAYAWYQRGIFDDRWAILWDPPKNQTAADVWMSLARGLGNTLKAAAIAAPIALLIGGAIAIVRRGARTRWLSGPAAVTTELARGLPVLMLMFLAKLVFGWSPLWSVVFGLVVYNAAVVAEILRAGLAALPKGQREAGLSIGLSTMRTTLLIELPQAVRIMLPALVSQIVVLLKDTSLGYIVAYPELLRTIKNNRDYFGDQYVIPLFLVGATIYILINMGVSRLATFIERRLREGGGGRGLKPPEIGPTGPIPQSGIGGPAREEGAHAGDPVFAAGRRPESHPVPQRRPGETDGERRRQAYHGDPAAQALRANTRTGDSEL</sequence>
<name>A0ABT8GAG1_9MICO</name>
<feature type="transmembrane region" description="Helical" evidence="5">
    <location>
        <begin position="236"/>
        <end position="255"/>
    </location>
</feature>